<evidence type="ECO:0000313" key="4">
    <source>
        <dbReference type="Proteomes" id="UP000596035"/>
    </source>
</evidence>
<dbReference type="RefSeq" id="WP_066541444.1">
    <property type="nucleotide sequence ID" value="NZ_CP021422.1"/>
</dbReference>
<reference evidence="1" key="1">
    <citation type="journal article" date="2017" name="Genome Announc.">
        <title>High-Quality Whole-Genome Sequences of the Oligo-Mouse-Microbiota Bacterial Community.</title>
        <authorList>
            <person name="Garzetti D."/>
            <person name="Brugiroux S."/>
            <person name="Bunk B."/>
            <person name="Pukall R."/>
            <person name="McCoy K.D."/>
            <person name="Macpherson A.J."/>
            <person name="Stecher B."/>
        </authorList>
    </citation>
    <scope>NUCLEOTIDE SEQUENCE</scope>
    <source>
        <strain evidence="1">KB18</strain>
    </source>
</reference>
<dbReference type="EMBL" id="CP065321">
    <property type="protein sequence ID" value="QQR30114.1"/>
    <property type="molecule type" value="Genomic_DNA"/>
</dbReference>
<reference evidence="3" key="2">
    <citation type="submission" date="2017-05" db="EMBL/GenBank/DDBJ databases">
        <title>Improved OligoMM genomes.</title>
        <authorList>
            <person name="Garzetti D."/>
        </authorList>
    </citation>
    <scope>NUCLEOTIDE SEQUENCE [LARGE SCALE GENOMIC DNA]</scope>
    <source>
        <strain evidence="3">KB18</strain>
    </source>
</reference>
<dbReference type="PANTHER" id="PTHR40056:SF1">
    <property type="entry name" value="DUF1836 DOMAIN-CONTAINING PROTEIN"/>
    <property type="match status" value="1"/>
</dbReference>
<dbReference type="InterPro" id="IPR014975">
    <property type="entry name" value="DUF1836"/>
</dbReference>
<dbReference type="Pfam" id="PF08876">
    <property type="entry name" value="DUF1836"/>
    <property type="match status" value="1"/>
</dbReference>
<sequence>MSADEKILAWAREGNNLSCPEWEQLPAIPLYVDQVLQYLRDSLRFFERDEADVLLTNSMINNYVKKNVLPHPEKKKYSREHMAALTVICMLKQVLAIQDIGTLLQDRSMDPELYKAFLDAHTGAVRETCRELEQSCCSGADLRREALRLAAESNAKRAAAERILYEIASADGTQENGKSKKQ</sequence>
<proteinExistence type="predicted"/>
<evidence type="ECO:0000313" key="2">
    <source>
        <dbReference type="EMBL" id="QQR30114.1"/>
    </source>
</evidence>
<keyword evidence="3" id="KW-1185">Reference proteome</keyword>
<evidence type="ECO:0000313" key="3">
    <source>
        <dbReference type="Proteomes" id="UP000196710"/>
    </source>
</evidence>
<evidence type="ECO:0000313" key="1">
    <source>
        <dbReference type="EMBL" id="ASB40830.1"/>
    </source>
</evidence>
<protein>
    <submittedName>
        <fullName evidence="2">DUF1836 domain-containing protein</fullName>
    </submittedName>
</protein>
<name>A0A1Z2XQY0_9FIRM</name>
<gene>
    <name evidence="1" type="ORF">ADH66_09300</name>
    <name evidence="2" type="ORF">I5Q82_19340</name>
</gene>
<reference evidence="2 4" key="3">
    <citation type="submission" date="2020-11" db="EMBL/GenBank/DDBJ databases">
        <title>Closed and high quality bacterial genomes of the OMM12 community.</title>
        <authorList>
            <person name="Marbouty M."/>
            <person name="Lamy-Besnier Q."/>
            <person name="Debarbieux L."/>
            <person name="Koszul R."/>
        </authorList>
    </citation>
    <scope>NUCLEOTIDE SEQUENCE [LARGE SCALE GENOMIC DNA]</scope>
    <source>
        <strain evidence="2 4">KB18</strain>
    </source>
</reference>
<dbReference type="KEGG" id="amur:ADH66_09300"/>
<dbReference type="AlphaFoldDB" id="A0A1Z2XQY0"/>
<dbReference type="Proteomes" id="UP000596035">
    <property type="component" value="Chromosome"/>
</dbReference>
<dbReference type="PANTHER" id="PTHR40056">
    <property type="entry name" value="HYPOTHETICAL CYTOSOLIC PROTEIN"/>
    <property type="match status" value="1"/>
</dbReference>
<accession>A0A1Z2XQY0</accession>
<dbReference type="EMBL" id="CP021422">
    <property type="protein sequence ID" value="ASB40830.1"/>
    <property type="molecule type" value="Genomic_DNA"/>
</dbReference>
<organism evidence="2 4">
    <name type="scientific">Acutalibacter muris</name>
    <dbReference type="NCBI Taxonomy" id="1796620"/>
    <lineage>
        <taxon>Bacteria</taxon>
        <taxon>Bacillati</taxon>
        <taxon>Bacillota</taxon>
        <taxon>Clostridia</taxon>
        <taxon>Eubacteriales</taxon>
        <taxon>Acutalibacteraceae</taxon>
        <taxon>Acutalibacter</taxon>
    </lineage>
</organism>
<dbReference type="Proteomes" id="UP000196710">
    <property type="component" value="Chromosome"/>
</dbReference>